<protein>
    <submittedName>
        <fullName evidence="1">Uncharacterized protein</fullName>
    </submittedName>
</protein>
<gene>
    <name evidence="1" type="ORF">P1J78_17100</name>
</gene>
<proteinExistence type="predicted"/>
<evidence type="ECO:0000313" key="2">
    <source>
        <dbReference type="Proteomes" id="UP001220964"/>
    </source>
</evidence>
<dbReference type="RefSeq" id="WP_275568584.1">
    <property type="nucleotide sequence ID" value="NZ_JARGYC010000051.1"/>
</dbReference>
<keyword evidence="2" id="KW-1185">Reference proteome</keyword>
<organism evidence="1 2">
    <name type="scientific">Psychromarinibacter sediminicola</name>
    <dbReference type="NCBI Taxonomy" id="3033385"/>
    <lineage>
        <taxon>Bacteria</taxon>
        <taxon>Pseudomonadati</taxon>
        <taxon>Pseudomonadota</taxon>
        <taxon>Alphaproteobacteria</taxon>
        <taxon>Rhodobacterales</taxon>
        <taxon>Paracoccaceae</taxon>
        <taxon>Psychromarinibacter</taxon>
    </lineage>
</organism>
<dbReference type="AlphaFoldDB" id="A0AAE3NUQ1"/>
<comment type="caution">
    <text evidence="1">The sequence shown here is derived from an EMBL/GenBank/DDBJ whole genome shotgun (WGS) entry which is preliminary data.</text>
</comment>
<dbReference type="EMBL" id="JARGYC010000051">
    <property type="protein sequence ID" value="MDF0602457.1"/>
    <property type="molecule type" value="Genomic_DNA"/>
</dbReference>
<accession>A0AAE3NUQ1</accession>
<name>A0AAE3NUQ1_9RHOB</name>
<evidence type="ECO:0000313" key="1">
    <source>
        <dbReference type="EMBL" id="MDF0602457.1"/>
    </source>
</evidence>
<reference evidence="1" key="1">
    <citation type="submission" date="2023-03" db="EMBL/GenBank/DDBJ databases">
        <title>Multiphase analysis and comparison of six strains from genera Psychromarinibacter, Lutimaribacter, and Maritimibacter, including a novel species: Psychromarinibacter sediminicola sp. nov.</title>
        <authorList>
            <person name="Wang Y.-H."/>
            <person name="Ye M.-Q."/>
            <person name="Du Z.-J."/>
        </authorList>
    </citation>
    <scope>NUCLEOTIDE SEQUENCE</scope>
    <source>
        <strain evidence="1">C21-152</strain>
    </source>
</reference>
<dbReference type="Proteomes" id="UP001220964">
    <property type="component" value="Unassembled WGS sequence"/>
</dbReference>
<sequence>MSGTDRDAVLEREVLAGNMPSFLRDLVPVSMSGTVNGHALDITICVTPDYVAVGDDDDFVRVPLGMAAAARIADELGFLLPTPQMVDRIYEQAEVQLPPEPMKPGGAMTTTTYFKRHDETVDRQAGPYGLHPVALVAGIKKDVVISERLRKQPGRVAIYGWHRGAGRPIQPLSLVHGAEYADYSHGIRLVSRIAFINGRPVALDKVMQDPDIAAIVTGEEGPMRDVRRLMATLYR</sequence>